<dbReference type="Proteomes" id="UP000837801">
    <property type="component" value="Unassembled WGS sequence"/>
</dbReference>
<dbReference type="PANTHER" id="PTHR47815">
    <property type="entry name" value="UNIVERSAL STRESS PROTEIN A FAMILY PROTEIN C25B2.10"/>
    <property type="match status" value="1"/>
</dbReference>
<accession>A0A9P0QUY7</accession>
<feature type="compositionally biased region" description="Polar residues" evidence="1">
    <location>
        <begin position="451"/>
        <end position="463"/>
    </location>
</feature>
<feature type="region of interest" description="Disordered" evidence="1">
    <location>
        <begin position="1"/>
        <end position="89"/>
    </location>
</feature>
<dbReference type="OrthoDB" id="843225at2759"/>
<feature type="compositionally biased region" description="Polar residues" evidence="1">
    <location>
        <begin position="202"/>
        <end position="212"/>
    </location>
</feature>
<feature type="region of interest" description="Disordered" evidence="1">
    <location>
        <begin position="499"/>
        <end position="544"/>
    </location>
</feature>
<sequence length="544" mass="59964">MSFFGPPKGHGGFHNPQNKMFGVVKPHSAGTTGAAGTASKSSKVGKSETTQPETSEGPSGEAKVEGDDKEKGSEEEVKPEPEPETETEINTRLNALLYHTSDDTIDLYRQQNNSSDLLGRLYYDDYDSDSVASDGGSAQISPVNSAQGSLAEYFTGARFNTASISELIAAGDSESPSLTPVVSPAFLSPHAAPAPGTPNHALKSNSGESTPSFGIGSRSPSASRIRPAVQRLASFERGVSFDSSNDDHRRSLTFKVKHPHFKFRRNNKTYLTGYNGDLESIKSIEWLFDEMVVNGDTIIVLQVLDEKSYTSIDKRRANESLRRIELLNKHVKKVSLVFEVVVGKPLKLLQSAIDEYNPQMMSIGTHNYEDKEGKLHEHHSHKSFLSKSSMSKHFLECALVPVIVVKPFYEHVELLRKPVDSENYFANWIAESDIAWTYSKDKNARKKRVTSPLTSKNNSSTNLAAIESRGRRSNNSHSNLPFLAQAEKTSDGLRAVKSHVPDSRGRVAEDHENPLLSAVRSSESRSRSTSRSRTGLRKLFGHHH</sequence>
<gene>
    <name evidence="2" type="ORF">CLIB1423_26S01112</name>
</gene>
<name>A0A9P0QUY7_9ASCO</name>
<dbReference type="Gene3D" id="3.40.50.620">
    <property type="entry name" value="HUPs"/>
    <property type="match status" value="1"/>
</dbReference>
<feature type="compositionally biased region" description="Basic and acidic residues" evidence="1">
    <location>
        <begin position="62"/>
        <end position="81"/>
    </location>
</feature>
<dbReference type="SUPFAM" id="SSF52402">
    <property type="entry name" value="Adenine nucleotide alpha hydrolases-like"/>
    <property type="match status" value="1"/>
</dbReference>
<protein>
    <recommendedName>
        <fullName evidence="4">UspA domain-containing protein</fullName>
    </recommendedName>
</protein>
<feature type="region of interest" description="Disordered" evidence="1">
    <location>
        <begin position="189"/>
        <end position="222"/>
    </location>
</feature>
<feature type="compositionally biased region" description="Low complexity" evidence="1">
    <location>
        <begin position="28"/>
        <end position="44"/>
    </location>
</feature>
<evidence type="ECO:0000313" key="2">
    <source>
        <dbReference type="EMBL" id="CAH2355452.1"/>
    </source>
</evidence>
<dbReference type="EMBL" id="CAKXYY010000026">
    <property type="protein sequence ID" value="CAH2355452.1"/>
    <property type="molecule type" value="Genomic_DNA"/>
</dbReference>
<feature type="compositionally biased region" description="Basic and acidic residues" evidence="1">
    <location>
        <begin position="499"/>
        <end position="513"/>
    </location>
</feature>
<dbReference type="CDD" id="cd23659">
    <property type="entry name" value="USP_At3g01520-like"/>
    <property type="match status" value="1"/>
</dbReference>
<dbReference type="AlphaFoldDB" id="A0A9P0QUY7"/>
<feature type="compositionally biased region" description="Polar residues" evidence="1">
    <location>
        <begin position="48"/>
        <end position="57"/>
    </location>
</feature>
<evidence type="ECO:0000313" key="3">
    <source>
        <dbReference type="Proteomes" id="UP000837801"/>
    </source>
</evidence>
<dbReference type="InterPro" id="IPR014729">
    <property type="entry name" value="Rossmann-like_a/b/a_fold"/>
</dbReference>
<evidence type="ECO:0008006" key="4">
    <source>
        <dbReference type="Google" id="ProtNLM"/>
    </source>
</evidence>
<proteinExistence type="predicted"/>
<keyword evidence="3" id="KW-1185">Reference proteome</keyword>
<feature type="compositionally biased region" description="Basic residues" evidence="1">
    <location>
        <begin position="528"/>
        <end position="544"/>
    </location>
</feature>
<reference evidence="2" key="1">
    <citation type="submission" date="2022-03" db="EMBL/GenBank/DDBJ databases">
        <authorList>
            <person name="Legras J.-L."/>
            <person name="Devillers H."/>
            <person name="Grondin C."/>
        </authorList>
    </citation>
    <scope>NUCLEOTIDE SEQUENCE</scope>
    <source>
        <strain evidence="2">CLIB 1423</strain>
    </source>
</reference>
<feature type="region of interest" description="Disordered" evidence="1">
    <location>
        <begin position="445"/>
        <end position="478"/>
    </location>
</feature>
<dbReference type="PANTHER" id="PTHR47815:SF1">
    <property type="entry name" value="UNIVERSAL STRESS PROTEIN A FAMILY PROTEIN C25B2.10"/>
    <property type="match status" value="1"/>
</dbReference>
<comment type="caution">
    <text evidence="2">The sequence shown here is derived from an EMBL/GenBank/DDBJ whole genome shotgun (WGS) entry which is preliminary data.</text>
</comment>
<organism evidence="2 3">
    <name type="scientific">[Candida] railenensis</name>
    <dbReference type="NCBI Taxonomy" id="45579"/>
    <lineage>
        <taxon>Eukaryota</taxon>
        <taxon>Fungi</taxon>
        <taxon>Dikarya</taxon>
        <taxon>Ascomycota</taxon>
        <taxon>Saccharomycotina</taxon>
        <taxon>Pichiomycetes</taxon>
        <taxon>Debaryomycetaceae</taxon>
        <taxon>Kurtzmaniella</taxon>
    </lineage>
</organism>
<evidence type="ECO:0000256" key="1">
    <source>
        <dbReference type="SAM" id="MobiDB-lite"/>
    </source>
</evidence>